<evidence type="ECO:0000313" key="2">
    <source>
        <dbReference type="EMBL" id="WFD00663.1"/>
    </source>
</evidence>
<evidence type="ECO:0000256" key="1">
    <source>
        <dbReference type="SAM" id="MobiDB-lite"/>
    </source>
</evidence>
<dbReference type="EMBL" id="CP119947">
    <property type="protein sequence ID" value="WFD00663.1"/>
    <property type="molecule type" value="Genomic_DNA"/>
</dbReference>
<gene>
    <name evidence="2" type="ORF">MYAM1_003414</name>
</gene>
<evidence type="ECO:0000313" key="3">
    <source>
        <dbReference type="Proteomes" id="UP001219567"/>
    </source>
</evidence>
<feature type="region of interest" description="Disordered" evidence="1">
    <location>
        <begin position="527"/>
        <end position="683"/>
    </location>
</feature>
<keyword evidence="3" id="KW-1185">Reference proteome</keyword>
<dbReference type="AlphaFoldDB" id="A0AAJ6CHT8"/>
<dbReference type="Proteomes" id="UP001219567">
    <property type="component" value="Chromosome 5"/>
</dbReference>
<protein>
    <submittedName>
        <fullName evidence="2">Uncharacterized protein</fullName>
    </submittedName>
</protein>
<accession>A0AAJ6CHT8</accession>
<reference evidence="2 3" key="1">
    <citation type="submission" date="2023-03" db="EMBL/GenBank/DDBJ databases">
        <title>Mating type loci evolution in Malassezia.</title>
        <authorList>
            <person name="Coelho M.A."/>
        </authorList>
    </citation>
    <scope>NUCLEOTIDE SEQUENCE [LARGE SCALE GENOMIC DNA]</scope>
    <source>
        <strain evidence="2 3">CBS 9725</strain>
    </source>
</reference>
<organism evidence="2 3">
    <name type="scientific">Malassezia yamatoensis</name>
    <dbReference type="NCBI Taxonomy" id="253288"/>
    <lineage>
        <taxon>Eukaryota</taxon>
        <taxon>Fungi</taxon>
        <taxon>Dikarya</taxon>
        <taxon>Basidiomycota</taxon>
        <taxon>Ustilaginomycotina</taxon>
        <taxon>Malasseziomycetes</taxon>
        <taxon>Malasseziales</taxon>
        <taxon>Malasseziaceae</taxon>
        <taxon>Malassezia</taxon>
    </lineage>
</organism>
<feature type="region of interest" description="Disordered" evidence="1">
    <location>
        <begin position="705"/>
        <end position="733"/>
    </location>
</feature>
<sequence>MYWPTTAHDALTKALELYATALSHTSQEQNSVPSATRLDILSNMAYAFEAIADLQDTYCYWNNELRHRVQQALSILQFNTQELSFCCLYLVALRLLEYTEQGQMAVIQPMLGSQDANTVSFCDPTSSTASLQFTSSLVAPSSLLETYNDQMTCAKELIAQASHDTLADALRRAMEIEQRASSYITSLTSWVGAQQSPEGEWEDQCNALRWSSFSVQIAAAQRAFELAQENNGSWPTEANDLQRVIELEQQVQQHALESLASPPIPESLTSVRSTGAAQHEAELQVERLCDIADHAQSLAPILIYSTLDKSHAWNLISCATRCLLAAASALKSPATSASVSASTLTHAEAPSAWIPRKEARPVKGSNSSTKVSRTRSSISLSLAQLSLLRTNPRLRAEHSAAAETHRKSLANARVYLRHALLDHGAGWLIQMKPLDVQQEAQPMIYARALAHIPPDGWEAMAQHVDMLLLGVQTLALMIHEGLMQEQDCSALFAEINAWSGGIWSMYQAMRCAADTAEKDFSKSFAAKQETDLPSSPGGDSQQSNQRTPSWKNTQARGAMSSDPSSKIHGAETSLKRGSHRAVPDDAPPSLIQRRNETGAKVPRLTLDQQGEAPGYRTLHLDPMSMSRSAPAHHSAFGNESNHPGSPLYLRQRERGPNRLPRGPLREPDQLPRPSSPHVFTYDSHGAYGGVSRAYVPPLAMNSPAYHANASSQRPVPKHPYETEPDGDSSSLQLGSNRAQFLSLFSNFYDSLSDSRTLKATLEHQIHASNTLLQTLQRSNQVLEDSVDRRIHQQSQGFELRFSRLEYRLDQIEQRMEEALRRLSPDSPPNQEMHLHQKPG</sequence>
<name>A0AAJ6CHT8_9BASI</name>
<feature type="region of interest" description="Disordered" evidence="1">
    <location>
        <begin position="817"/>
        <end position="839"/>
    </location>
</feature>
<feature type="compositionally biased region" description="Polar residues" evidence="1">
    <location>
        <begin position="531"/>
        <end position="555"/>
    </location>
</feature>
<proteinExistence type="predicted"/>